<dbReference type="Pfam" id="PF00924">
    <property type="entry name" value="MS_channel_2nd"/>
    <property type="match status" value="1"/>
</dbReference>
<dbReference type="EMBL" id="CM001167">
    <property type="protein sequence ID" value="EGJ70934.1"/>
    <property type="molecule type" value="Genomic_DNA"/>
</dbReference>
<comment type="subcellular location">
    <subcellularLocation>
        <location evidence="1">Cell inner membrane</location>
        <topology evidence="1">Multi-pass membrane protein</topology>
    </subcellularLocation>
</comment>
<feature type="transmembrane region" description="Helical" evidence="10">
    <location>
        <begin position="173"/>
        <end position="197"/>
    </location>
</feature>
<evidence type="ECO:0000256" key="6">
    <source>
        <dbReference type="ARBA" id="ARBA00023016"/>
    </source>
</evidence>
<evidence type="ECO:0000259" key="11">
    <source>
        <dbReference type="Pfam" id="PF00924"/>
    </source>
</evidence>
<name>F3ZSR0_9BACE</name>
<dbReference type="eggNOG" id="COG0668">
    <property type="taxonomic scope" value="Bacteria"/>
</dbReference>
<feature type="domain" description="Mechanosensitive ion channel MscS" evidence="11">
    <location>
        <begin position="191"/>
        <end position="259"/>
    </location>
</feature>
<reference evidence="12 13" key="1">
    <citation type="journal article" date="2011" name="Stand. Genomic Sci.">
        <title>Non-contiguous finished genome sequence of Bacteroides coprosuis type strain (PC139).</title>
        <authorList>
            <person name="Land M."/>
            <person name="Held B."/>
            <person name="Gronow S."/>
            <person name="Abt B."/>
            <person name="Lucas S."/>
            <person name="Del Rio T.G."/>
            <person name="Nolan M."/>
            <person name="Tice H."/>
            <person name="Cheng J.F."/>
            <person name="Pitluck S."/>
            <person name="Liolios K."/>
            <person name="Pagani I."/>
            <person name="Ivanova N."/>
            <person name="Mavromatis K."/>
            <person name="Mikhailova N."/>
            <person name="Pati A."/>
            <person name="Tapia R."/>
            <person name="Han C."/>
            <person name="Goodwin L."/>
            <person name="Chen A."/>
            <person name="Palaniappan K."/>
            <person name="Hauser L."/>
            <person name="Brambilla E.M."/>
            <person name="Rohde M."/>
            <person name="Goker M."/>
            <person name="Detter J.C."/>
            <person name="Woyke T."/>
            <person name="Bristow J."/>
            <person name="Eisen J.A."/>
            <person name="Markowitz V."/>
            <person name="Hugenholtz P."/>
            <person name="Kyrpides N.C."/>
            <person name="Klenk H.P."/>
            <person name="Lapidus A."/>
        </authorList>
    </citation>
    <scope>NUCLEOTIDE SEQUENCE</scope>
    <source>
        <strain evidence="12 13">DSM 18011</strain>
    </source>
</reference>
<evidence type="ECO:0000256" key="1">
    <source>
        <dbReference type="ARBA" id="ARBA00004429"/>
    </source>
</evidence>
<accession>F3ZSR0</accession>
<dbReference type="FunFam" id="2.30.30.60:FF:000002">
    <property type="entry name" value="Mechanosensitive ion channel family protein"/>
    <property type="match status" value="1"/>
</dbReference>
<evidence type="ECO:0000256" key="5">
    <source>
        <dbReference type="ARBA" id="ARBA00022989"/>
    </source>
</evidence>
<evidence type="ECO:0000256" key="4">
    <source>
        <dbReference type="ARBA" id="ARBA00022692"/>
    </source>
</evidence>
<keyword evidence="7 10" id="KW-0472">Membrane</keyword>
<feature type="transmembrane region" description="Helical" evidence="10">
    <location>
        <begin position="20"/>
        <end position="45"/>
    </location>
</feature>
<gene>
    <name evidence="12" type="ORF">Bcop_0717</name>
</gene>
<evidence type="ECO:0000256" key="9">
    <source>
        <dbReference type="ARBA" id="ARBA00093659"/>
    </source>
</evidence>
<dbReference type="OrthoDB" id="9775207at2"/>
<evidence type="ECO:0000313" key="13">
    <source>
        <dbReference type="Proteomes" id="UP000018439"/>
    </source>
</evidence>
<proteinExistence type="predicted"/>
<dbReference type="Gene3D" id="1.10.287.1260">
    <property type="match status" value="1"/>
</dbReference>
<keyword evidence="4 10" id="KW-0812">Transmembrane</keyword>
<dbReference type="Proteomes" id="UP000018439">
    <property type="component" value="Chromosome"/>
</dbReference>
<keyword evidence="6" id="KW-0346">Stress response</keyword>
<evidence type="ECO:0000256" key="7">
    <source>
        <dbReference type="ARBA" id="ARBA00023136"/>
    </source>
</evidence>
<evidence type="ECO:0000313" key="12">
    <source>
        <dbReference type="EMBL" id="EGJ70934.1"/>
    </source>
</evidence>
<keyword evidence="5 10" id="KW-1133">Transmembrane helix</keyword>
<organism evidence="12 13">
    <name type="scientific">Bacteroides coprosuis DSM 18011</name>
    <dbReference type="NCBI Taxonomy" id="679937"/>
    <lineage>
        <taxon>Bacteria</taxon>
        <taxon>Pseudomonadati</taxon>
        <taxon>Bacteroidota</taxon>
        <taxon>Bacteroidia</taxon>
        <taxon>Bacteroidales</taxon>
        <taxon>Bacteroidaceae</taxon>
        <taxon>Bacteroides</taxon>
    </lineage>
</organism>
<feature type="transmembrane region" description="Helical" evidence="10">
    <location>
        <begin position="81"/>
        <end position="105"/>
    </location>
</feature>
<keyword evidence="3" id="KW-0997">Cell inner membrane</keyword>
<dbReference type="HOGENOM" id="CLU_045354_1_0_10"/>
<dbReference type="PANTHER" id="PTHR30414:SF0">
    <property type="entry name" value="MINICONDUCTANCE MECHANOSENSITIVE CHANNEL YBDG"/>
    <property type="match status" value="1"/>
</dbReference>
<dbReference type="InterPro" id="IPR006685">
    <property type="entry name" value="MscS_channel_2nd"/>
</dbReference>
<dbReference type="GO" id="GO:0071470">
    <property type="term" value="P:cellular response to osmotic stress"/>
    <property type="evidence" value="ECO:0007669"/>
    <property type="project" value="InterPro"/>
</dbReference>
<evidence type="ECO:0000256" key="10">
    <source>
        <dbReference type="SAM" id="Phobius"/>
    </source>
</evidence>
<keyword evidence="13" id="KW-1185">Reference proteome</keyword>
<evidence type="ECO:0000256" key="3">
    <source>
        <dbReference type="ARBA" id="ARBA00022519"/>
    </source>
</evidence>
<evidence type="ECO:0000256" key="8">
    <source>
        <dbReference type="ARBA" id="ARBA00093630"/>
    </source>
</evidence>
<protein>
    <recommendedName>
        <fullName evidence="8">Mechanosensing system component YbdG</fullName>
    </recommendedName>
    <alternativeName>
        <fullName evidence="9">Mechanosensitive channel homolog YbdG</fullName>
    </alternativeName>
</protein>
<dbReference type="GO" id="GO:0005886">
    <property type="term" value="C:plasma membrane"/>
    <property type="evidence" value="ECO:0007669"/>
    <property type="project" value="UniProtKB-SubCell"/>
</dbReference>
<dbReference type="InterPro" id="IPR010920">
    <property type="entry name" value="LSM_dom_sf"/>
</dbReference>
<dbReference type="SUPFAM" id="SSF50182">
    <property type="entry name" value="Sm-like ribonucleoproteins"/>
    <property type="match status" value="1"/>
</dbReference>
<keyword evidence="2" id="KW-1003">Cell membrane</keyword>
<dbReference type="STRING" id="679937.Bcop_0717"/>
<sequence>METGVKLINDLFLSWGLSESWAVFFSQMISLLLITLVAFALESVIKKIILNISKKFRNNIPEYSFVYNILSPRIIKSVCQLVTPFILLSAIPFLFSLELGIVTFFLRLCKVYIIAVIIRLIMALMAAVFDQYSRKEEFKDRPLKGLLQTGQTVVFVIGVIIIISTFIGEKPGYLLTGLGASAAVLMLVFQDSILGVVSGIQLSANNMLKVGDWITVPKYDADGTVIEVTLNTVKVQNFDKTITTLPPYALIKDSFQNWRGMVDAKGRRVKRSINIDMTSVKFCTPEMLQKFKQIDLLKHYIVEKEQEILNHNASQEVNDSILINGRRQTNLGVFRSYLNNYLRTLPGVNRNEGFMCMVRQLQPTETGIPLELYFFSDTTNWVEYEALQADVFDHLLAAISTFDLRVFQSPTGQDLFNLGDKLKS</sequence>
<dbReference type="Gene3D" id="2.30.30.60">
    <property type="match status" value="1"/>
</dbReference>
<dbReference type="PANTHER" id="PTHR30414">
    <property type="entry name" value="MINICONDUCTANCE MECHANOSENSITIVE CHANNEL YBDG"/>
    <property type="match status" value="1"/>
</dbReference>
<feature type="transmembrane region" description="Helical" evidence="10">
    <location>
        <begin position="111"/>
        <end position="129"/>
    </location>
</feature>
<dbReference type="InterPro" id="IPR023408">
    <property type="entry name" value="MscS_beta-dom_sf"/>
</dbReference>
<dbReference type="AlphaFoldDB" id="F3ZSR0"/>
<dbReference type="GO" id="GO:0008381">
    <property type="term" value="F:mechanosensitive monoatomic ion channel activity"/>
    <property type="evidence" value="ECO:0007669"/>
    <property type="project" value="InterPro"/>
</dbReference>
<evidence type="ECO:0000256" key="2">
    <source>
        <dbReference type="ARBA" id="ARBA00022475"/>
    </source>
</evidence>
<feature type="transmembrane region" description="Helical" evidence="10">
    <location>
        <begin position="150"/>
        <end position="167"/>
    </location>
</feature>
<dbReference type="InterPro" id="IPR030192">
    <property type="entry name" value="YbdG"/>
</dbReference>